<feature type="signal peptide" evidence="12">
    <location>
        <begin position="1"/>
        <end position="19"/>
    </location>
</feature>
<dbReference type="GeneID" id="113493821"/>
<keyword evidence="7" id="KW-1199">Hemostasis impairing toxin</keyword>
<dbReference type="GO" id="GO:0006508">
    <property type="term" value="P:proteolysis"/>
    <property type="evidence" value="ECO:0007669"/>
    <property type="project" value="UniProtKB-KW"/>
</dbReference>
<accession>A0A7E5VH55</accession>
<comment type="subcellular location">
    <subcellularLocation>
        <location evidence="1">Secreted</location>
        <location evidence="1">Extracellular space</location>
    </subcellularLocation>
</comment>
<dbReference type="PROSITE" id="PS00135">
    <property type="entry name" value="TRYPSIN_SER"/>
    <property type="match status" value="1"/>
</dbReference>
<evidence type="ECO:0000256" key="10">
    <source>
        <dbReference type="ARBA" id="ARBA00084094"/>
    </source>
</evidence>
<dbReference type="GO" id="GO:0005576">
    <property type="term" value="C:extracellular region"/>
    <property type="evidence" value="ECO:0007669"/>
    <property type="project" value="UniProtKB-SubCell"/>
</dbReference>
<dbReference type="OrthoDB" id="5565075at2759"/>
<evidence type="ECO:0000256" key="3">
    <source>
        <dbReference type="ARBA" id="ARBA00022670"/>
    </source>
</evidence>
<dbReference type="PROSITE" id="PS50240">
    <property type="entry name" value="TRYPSIN_DOM"/>
    <property type="match status" value="1"/>
</dbReference>
<evidence type="ECO:0000256" key="1">
    <source>
        <dbReference type="ARBA" id="ARBA00004239"/>
    </source>
</evidence>
<dbReference type="RefSeq" id="XP_026727648.1">
    <property type="nucleotide sequence ID" value="XM_026871847.1"/>
</dbReference>
<protein>
    <submittedName>
        <fullName evidence="15">Brachyurin-like</fullName>
    </submittedName>
</protein>
<keyword evidence="6" id="KW-1015">Disulfide bond</keyword>
<keyword evidence="4 11" id="KW-0378">Hydrolase</keyword>
<dbReference type="GO" id="GO:0090729">
    <property type="term" value="F:toxin activity"/>
    <property type="evidence" value="ECO:0007669"/>
    <property type="project" value="UniProtKB-KW"/>
</dbReference>
<feature type="chain" id="PRO_5028996049" evidence="12">
    <location>
        <begin position="20"/>
        <end position="286"/>
    </location>
</feature>
<keyword evidence="10" id="KW-1205">Fibrinolytic toxin</keyword>
<name>A0A7E5VH55_TRINI</name>
<evidence type="ECO:0000256" key="8">
    <source>
        <dbReference type="ARBA" id="ARBA00024195"/>
    </source>
</evidence>
<evidence type="ECO:0000256" key="7">
    <source>
        <dbReference type="ARBA" id="ARBA00023240"/>
    </source>
</evidence>
<evidence type="ECO:0000313" key="14">
    <source>
        <dbReference type="Proteomes" id="UP000322000"/>
    </source>
</evidence>
<dbReference type="PROSITE" id="PS00134">
    <property type="entry name" value="TRYPSIN_HIS"/>
    <property type="match status" value="1"/>
</dbReference>
<dbReference type="Proteomes" id="UP000322000">
    <property type="component" value="Chromosome 5"/>
</dbReference>
<dbReference type="InterPro" id="IPR001254">
    <property type="entry name" value="Trypsin_dom"/>
</dbReference>
<evidence type="ECO:0000313" key="15">
    <source>
        <dbReference type="RefSeq" id="XP_026727648.1"/>
    </source>
</evidence>
<evidence type="ECO:0000256" key="9">
    <source>
        <dbReference type="ARBA" id="ARBA00055534"/>
    </source>
</evidence>
<dbReference type="InterPro" id="IPR051487">
    <property type="entry name" value="Ser/Thr_Proteases_Immune/Dev"/>
</dbReference>
<dbReference type="KEGG" id="tnl:113493821"/>
<evidence type="ECO:0000259" key="13">
    <source>
        <dbReference type="PROSITE" id="PS50240"/>
    </source>
</evidence>
<evidence type="ECO:0000256" key="12">
    <source>
        <dbReference type="SAM" id="SignalP"/>
    </source>
</evidence>
<keyword evidence="5 11" id="KW-0720">Serine protease</keyword>
<comment type="function">
    <text evidence="9">Fibrinolytic activity; shows preferential cleavage of Arg-Gly bonds in all three fibrinogen chains. Contact with the caterpillars causes severe bleeding, due the anticoagulant effect of the protein.</text>
</comment>
<dbReference type="Pfam" id="PF00089">
    <property type="entry name" value="Trypsin"/>
    <property type="match status" value="1"/>
</dbReference>
<keyword evidence="14" id="KW-1185">Reference proteome</keyword>
<dbReference type="PANTHER" id="PTHR24256">
    <property type="entry name" value="TRYPTASE-RELATED"/>
    <property type="match status" value="1"/>
</dbReference>
<keyword evidence="12" id="KW-0732">Signal</keyword>
<evidence type="ECO:0000256" key="2">
    <source>
        <dbReference type="ARBA" id="ARBA00022656"/>
    </source>
</evidence>
<dbReference type="GO" id="GO:0004252">
    <property type="term" value="F:serine-type endopeptidase activity"/>
    <property type="evidence" value="ECO:0007669"/>
    <property type="project" value="InterPro"/>
</dbReference>
<dbReference type="InterPro" id="IPR018114">
    <property type="entry name" value="TRYPSIN_HIS"/>
</dbReference>
<dbReference type="Gene3D" id="2.40.10.10">
    <property type="entry name" value="Trypsin-like serine proteases"/>
    <property type="match status" value="2"/>
</dbReference>
<gene>
    <name evidence="15" type="primary">LOC113493821</name>
</gene>
<dbReference type="InterPro" id="IPR009003">
    <property type="entry name" value="Peptidase_S1_PA"/>
</dbReference>
<dbReference type="SMART" id="SM00020">
    <property type="entry name" value="Tryp_SPc"/>
    <property type="match status" value="1"/>
</dbReference>
<comment type="similarity">
    <text evidence="8">Belongs to the peptidase S1 family. CLIP subfamily.</text>
</comment>
<dbReference type="PRINTS" id="PR00722">
    <property type="entry name" value="CHYMOTRYPSIN"/>
</dbReference>
<evidence type="ECO:0000256" key="5">
    <source>
        <dbReference type="ARBA" id="ARBA00022825"/>
    </source>
</evidence>
<evidence type="ECO:0000256" key="6">
    <source>
        <dbReference type="ARBA" id="ARBA00023157"/>
    </source>
</evidence>
<dbReference type="CDD" id="cd00190">
    <property type="entry name" value="Tryp_SPc"/>
    <property type="match status" value="1"/>
</dbReference>
<dbReference type="FunFam" id="2.40.10.10:FF:000068">
    <property type="entry name" value="transmembrane protease serine 2"/>
    <property type="match status" value="1"/>
</dbReference>
<dbReference type="FunFam" id="2.40.10.10:FF:000036">
    <property type="entry name" value="Trypsin beta"/>
    <property type="match status" value="1"/>
</dbReference>
<dbReference type="InParanoid" id="A0A7E5VH55"/>
<keyword evidence="2" id="KW-0800">Toxin</keyword>
<keyword evidence="3 11" id="KW-0645">Protease</keyword>
<feature type="domain" description="Peptidase S1" evidence="13">
    <location>
        <begin position="50"/>
        <end position="286"/>
    </location>
</feature>
<organism evidence="14 15">
    <name type="scientific">Trichoplusia ni</name>
    <name type="common">Cabbage looper</name>
    <dbReference type="NCBI Taxonomy" id="7111"/>
    <lineage>
        <taxon>Eukaryota</taxon>
        <taxon>Metazoa</taxon>
        <taxon>Ecdysozoa</taxon>
        <taxon>Arthropoda</taxon>
        <taxon>Hexapoda</taxon>
        <taxon>Insecta</taxon>
        <taxon>Pterygota</taxon>
        <taxon>Neoptera</taxon>
        <taxon>Endopterygota</taxon>
        <taxon>Lepidoptera</taxon>
        <taxon>Glossata</taxon>
        <taxon>Ditrysia</taxon>
        <taxon>Noctuoidea</taxon>
        <taxon>Noctuidae</taxon>
        <taxon>Plusiinae</taxon>
        <taxon>Trichoplusia</taxon>
    </lineage>
</organism>
<dbReference type="AlphaFoldDB" id="A0A7E5VH55"/>
<sequence length="286" mass="30208">MRAFRLFICLFIIFHDSLGAVILSSPANGYHLRVGVPLASKIRFEESFRIVGGSQVGKADAVPYQTGIIAKLTTGWTSICGGSLISSTRVLTAAHCWYDGHSQAASFTIVLGSLTIFSGGSRQDTSSVVVHPSWSVNALHDIAVVKIKAVGFNNNIQAIPLPTTADVNLSFEGLSGLVTGYGKITDAQNHFPTTTSLHQTTVPIISNKDCQKSFSVNIHGSHICTSGRGGKGTCEGDSGGPLTIVRNKQRILAGVVSFGPDGGCQAGSPSVFTRVTAYLSWINSHM</sequence>
<dbReference type="InterPro" id="IPR043504">
    <property type="entry name" value="Peptidase_S1_PA_chymotrypsin"/>
</dbReference>
<evidence type="ECO:0000256" key="11">
    <source>
        <dbReference type="RuleBase" id="RU363034"/>
    </source>
</evidence>
<proteinExistence type="inferred from homology"/>
<dbReference type="InterPro" id="IPR001314">
    <property type="entry name" value="Peptidase_S1A"/>
</dbReference>
<evidence type="ECO:0000256" key="4">
    <source>
        <dbReference type="ARBA" id="ARBA00022801"/>
    </source>
</evidence>
<reference evidence="15" key="1">
    <citation type="submission" date="2025-08" db="UniProtKB">
        <authorList>
            <consortium name="RefSeq"/>
        </authorList>
    </citation>
    <scope>IDENTIFICATION</scope>
</reference>
<dbReference type="InterPro" id="IPR033116">
    <property type="entry name" value="TRYPSIN_SER"/>
</dbReference>
<dbReference type="FunCoup" id="A0A7E5VH55">
    <property type="interactions" value="94"/>
</dbReference>
<dbReference type="SUPFAM" id="SSF50494">
    <property type="entry name" value="Trypsin-like serine proteases"/>
    <property type="match status" value="1"/>
</dbReference>